<dbReference type="GeneID" id="63865183"/>
<gene>
    <name evidence="10" type="ORF">BO72DRAFT_484346</name>
</gene>
<dbReference type="RefSeq" id="XP_040803612.1">
    <property type="nucleotide sequence ID" value="XM_040947850.1"/>
</dbReference>
<evidence type="ECO:0000256" key="6">
    <source>
        <dbReference type="RuleBase" id="RU003953"/>
    </source>
</evidence>
<comment type="similarity">
    <text evidence="5">Belongs to the TTI2 family.</text>
</comment>
<feature type="region of interest" description="Disordered" evidence="7">
    <location>
        <begin position="64"/>
        <end position="99"/>
    </location>
</feature>
<dbReference type="InterPro" id="IPR002646">
    <property type="entry name" value="PolA_pol_head_dom"/>
</dbReference>
<keyword evidence="11" id="KW-1185">Reference proteome</keyword>
<reference evidence="10 11" key="1">
    <citation type="submission" date="2018-02" db="EMBL/GenBank/DDBJ databases">
        <title>The genomes of Aspergillus section Nigri reveals drivers in fungal speciation.</title>
        <authorList>
            <consortium name="DOE Joint Genome Institute"/>
            <person name="Vesth T.C."/>
            <person name="Nybo J."/>
            <person name="Theobald S."/>
            <person name="Brandl J."/>
            <person name="Frisvad J.C."/>
            <person name="Nielsen K.F."/>
            <person name="Lyhne E.K."/>
            <person name="Kogle M.E."/>
            <person name="Kuo A."/>
            <person name="Riley R."/>
            <person name="Clum A."/>
            <person name="Nolan M."/>
            <person name="Lipzen A."/>
            <person name="Salamov A."/>
            <person name="Henrissat B."/>
            <person name="Wiebenga A."/>
            <person name="De vries R.P."/>
            <person name="Grigoriev I.V."/>
            <person name="Mortensen U.H."/>
            <person name="Andersen M.R."/>
            <person name="Baker S.E."/>
        </authorList>
    </citation>
    <scope>NUCLEOTIDE SEQUENCE [LARGE SCALE GENOMIC DNA]</scope>
    <source>
        <strain evidence="10 11">CBS 313.89</strain>
    </source>
</reference>
<comment type="similarity">
    <text evidence="1 6">Belongs to the tRNA nucleotidyltransferase/poly(A) polymerase family.</text>
</comment>
<dbReference type="InterPro" id="IPR018870">
    <property type="entry name" value="Tti2"/>
</dbReference>
<dbReference type="OrthoDB" id="445712at2759"/>
<dbReference type="PANTHER" id="PTHR13734">
    <property type="entry name" value="TRNA-NUCLEOTIDYLTRANSFERASE"/>
    <property type="match status" value="1"/>
</dbReference>
<dbReference type="GO" id="GO:0052927">
    <property type="term" value="F:CC tRNA cytidylyltransferase activity"/>
    <property type="evidence" value="ECO:0007669"/>
    <property type="project" value="TreeGrafter"/>
</dbReference>
<keyword evidence="2 6" id="KW-0808">Transferase</keyword>
<dbReference type="Pfam" id="PF10521">
    <property type="entry name" value="Tti2"/>
    <property type="match status" value="1"/>
</dbReference>
<dbReference type="SUPFAM" id="SSF48371">
    <property type="entry name" value="ARM repeat"/>
    <property type="match status" value="1"/>
</dbReference>
<dbReference type="GO" id="GO:0001680">
    <property type="term" value="P:tRNA 3'-terminal CCA addition"/>
    <property type="evidence" value="ECO:0007669"/>
    <property type="project" value="TreeGrafter"/>
</dbReference>
<dbReference type="InterPro" id="IPR016024">
    <property type="entry name" value="ARM-type_fold"/>
</dbReference>
<dbReference type="Gene3D" id="3.30.460.10">
    <property type="entry name" value="Beta Polymerase, domain 2"/>
    <property type="match status" value="1"/>
</dbReference>
<dbReference type="SUPFAM" id="SSF81891">
    <property type="entry name" value="Poly A polymerase C-terminal region-like"/>
    <property type="match status" value="1"/>
</dbReference>
<keyword evidence="3" id="KW-0547">Nucleotide-binding</keyword>
<dbReference type="AlphaFoldDB" id="A0A8G1RVQ1"/>
<dbReference type="GO" id="GO:0110078">
    <property type="term" value="C:TTT Hsp90 cochaperone complex"/>
    <property type="evidence" value="ECO:0007669"/>
    <property type="project" value="InterPro"/>
</dbReference>
<evidence type="ECO:0000313" key="10">
    <source>
        <dbReference type="EMBL" id="RAK79602.1"/>
    </source>
</evidence>
<evidence type="ECO:0000256" key="4">
    <source>
        <dbReference type="ARBA" id="ARBA00022884"/>
    </source>
</evidence>
<keyword evidence="4 6" id="KW-0694">RNA-binding</keyword>
<dbReference type="Proteomes" id="UP000249789">
    <property type="component" value="Unassembled WGS sequence"/>
</dbReference>
<dbReference type="GO" id="GO:0003723">
    <property type="term" value="F:RNA binding"/>
    <property type="evidence" value="ECO:0007669"/>
    <property type="project" value="UniProtKB-KW"/>
</dbReference>
<feature type="compositionally biased region" description="Basic and acidic residues" evidence="7">
    <location>
        <begin position="68"/>
        <end position="78"/>
    </location>
</feature>
<protein>
    <recommendedName>
        <fullName evidence="12">ATP:tRNA-specific tRNA nucleotidyltransferase</fullName>
    </recommendedName>
</protein>
<evidence type="ECO:0000259" key="8">
    <source>
        <dbReference type="Pfam" id="PF01743"/>
    </source>
</evidence>
<dbReference type="FunFam" id="3.30.460.10:FF:000019">
    <property type="entry name" value="tRNA nucleotidyltransferase cca2"/>
    <property type="match status" value="1"/>
</dbReference>
<dbReference type="Gene3D" id="1.10.3090.10">
    <property type="entry name" value="cca-adding enzyme, domain 2"/>
    <property type="match status" value="1"/>
</dbReference>
<dbReference type="SUPFAM" id="SSF81301">
    <property type="entry name" value="Nucleotidyltransferase"/>
    <property type="match status" value="1"/>
</dbReference>
<sequence length="1230" mass="137505">MSMCATLPPRALVKFPRFRPAVILSSRTYSAAHSTPLTRLHPQSSTPNLYPRQHLHKHRAALSISFMRRPESRSPSHRPEKRRRLSVAAPRENTMSESTDTLPEIQLTPLENTLKTLLLDVAKYIHERRCAEGSHDANPSGTVLRFTGGWVRDKLLGVDSQDIDVGINNMTGYQFGLLLKEYMDIPGNLDKYRKDHASGDLGKELVSLHKIEANPEKSKHLETVTTNIFGFDVDLVNLRKETYTADSRNPQMEFGTAEEDALRRDATINALFYNLNESKVEDLTRRGLQDMQDQIIRTPLEPYQTFQDDPLRVLRLIRFASRLGYLIHPETEAAMQNAHIGEALKLKISRERVLKELEKMLHGPDPRGALHIIDRLGLYPTIFANFQDDATVETSSWHFAYNTVERLIRPTDVDPRQTVEQVRNFLIRDKQEEFYAWMLSAMAPWSKVSGRPPKGKGRPPPPRAAEVAKESLRADNKVISVVGDAAASWQSIIEVKNSILEGTVSGTAMEVRRHVGLHIRSWKKDWRLCIVQAILQEVVSGRQYDLVVEEYARFIGYIKEQGLQDVYDLKPLVNGDQVMKTMGGKKGPWLAKALQMVVEWQLVHPESTDQEEVLKVLADKRQELGMEELRAAACESLPRGDLQLPEAATARYTTTGGLNHLWQDCLSQAESDPAKLRENLLVAQAVLHNWASETALEADVEAADYIYDWASNAALPSSIFAETIEEASERKLAAIAEEKQKLTQAITVISGLNKVHPIGKAANIPNILVALASFTSEADPWSTEEAHRISIDILRGFSATTRSDGTLWTHLETVLKERIRPLFTKTRNPAITAEGRKNFHPVPLARFDLTTLDPEAKPWKAFAVYSTTVFSWALAQYDSTSITQLERQFSQLIPPILALIDDETLTSKIRGCTLLRELLQPIRYVQSDILRRTNLSSVFEDALRPCLLSLPTITPEDDSLRLLSTAYPALHALLETSYATGGGSSSSSSSSNKPEFTAGLTKTLRDNLITSFHHISSTNPITSPSASSALTSFPHPRLSTLILTEIQRTTTALGIESTKYLQETIPLIYSTLTNPFGTAHPPLLFAAVGVARAVILNAHPRVWRWRTEILGGVCPCWLNVVDEEREIRAAAGGSTTRRLKNSRSHAPENDGRLRILGRLKNELQGVVALLRLALEKPLRPDTPEQEALAAGDFGKELEELVAAEEELRGLLFAEVDPSDGRYFGQAEGEE</sequence>
<dbReference type="EMBL" id="KZ824632">
    <property type="protein sequence ID" value="RAK79602.1"/>
    <property type="molecule type" value="Genomic_DNA"/>
</dbReference>
<evidence type="ECO:0000256" key="7">
    <source>
        <dbReference type="SAM" id="MobiDB-lite"/>
    </source>
</evidence>
<evidence type="ECO:0000256" key="1">
    <source>
        <dbReference type="ARBA" id="ARBA00007265"/>
    </source>
</evidence>
<dbReference type="GO" id="GO:0000166">
    <property type="term" value="F:nucleotide binding"/>
    <property type="evidence" value="ECO:0007669"/>
    <property type="project" value="UniProtKB-KW"/>
</dbReference>
<dbReference type="GO" id="GO:0005739">
    <property type="term" value="C:mitochondrion"/>
    <property type="evidence" value="ECO:0007669"/>
    <property type="project" value="UniProtKB-ARBA"/>
</dbReference>
<dbReference type="CDD" id="cd05398">
    <property type="entry name" value="NT_ClassII-CCAase"/>
    <property type="match status" value="1"/>
</dbReference>
<proteinExistence type="inferred from homology"/>
<evidence type="ECO:0000259" key="9">
    <source>
        <dbReference type="Pfam" id="PF12627"/>
    </source>
</evidence>
<feature type="domain" description="tRNA nucleotidyltransferase/poly(A) polymerase RNA and SrmB- binding" evidence="9">
    <location>
        <begin position="327"/>
        <end position="383"/>
    </location>
</feature>
<evidence type="ECO:0000313" key="11">
    <source>
        <dbReference type="Proteomes" id="UP000249789"/>
    </source>
</evidence>
<accession>A0A8G1RVQ1</accession>
<evidence type="ECO:0000256" key="5">
    <source>
        <dbReference type="ARBA" id="ARBA00034736"/>
    </source>
</evidence>
<dbReference type="Pfam" id="PF12627">
    <property type="entry name" value="PolyA_pol_RNAbd"/>
    <property type="match status" value="1"/>
</dbReference>
<organism evidence="10 11">
    <name type="scientific">Aspergillus fijiensis CBS 313.89</name>
    <dbReference type="NCBI Taxonomy" id="1448319"/>
    <lineage>
        <taxon>Eukaryota</taxon>
        <taxon>Fungi</taxon>
        <taxon>Dikarya</taxon>
        <taxon>Ascomycota</taxon>
        <taxon>Pezizomycotina</taxon>
        <taxon>Eurotiomycetes</taxon>
        <taxon>Eurotiomycetidae</taxon>
        <taxon>Eurotiales</taxon>
        <taxon>Aspergillaceae</taxon>
        <taxon>Aspergillus</taxon>
    </lineage>
</organism>
<dbReference type="InterPro" id="IPR043519">
    <property type="entry name" value="NT_sf"/>
</dbReference>
<evidence type="ECO:0000256" key="3">
    <source>
        <dbReference type="ARBA" id="ARBA00022741"/>
    </source>
</evidence>
<dbReference type="GO" id="GO:0052929">
    <property type="term" value="F:ATP:3'-cytidine-cytidine-tRNA adenylyltransferase activity"/>
    <property type="evidence" value="ECO:0007669"/>
    <property type="project" value="TreeGrafter"/>
</dbReference>
<evidence type="ECO:0000256" key="2">
    <source>
        <dbReference type="ARBA" id="ARBA00022679"/>
    </source>
</evidence>
<dbReference type="Pfam" id="PF01743">
    <property type="entry name" value="PolyA_pol"/>
    <property type="match status" value="1"/>
</dbReference>
<dbReference type="VEuPathDB" id="FungiDB:BO72DRAFT_484346"/>
<dbReference type="InterPro" id="IPR032828">
    <property type="entry name" value="PolyA_RNA-bd"/>
</dbReference>
<name>A0A8G1RVQ1_9EURO</name>
<feature type="domain" description="Poly A polymerase head" evidence="8">
    <location>
        <begin position="144"/>
        <end position="297"/>
    </location>
</feature>
<evidence type="ECO:0008006" key="12">
    <source>
        <dbReference type="Google" id="ProtNLM"/>
    </source>
</evidence>
<dbReference type="PANTHER" id="PTHR13734:SF5">
    <property type="entry name" value="CCA TRNA NUCLEOTIDYLTRANSFERASE, MITOCHONDRIAL"/>
    <property type="match status" value="1"/>
</dbReference>